<evidence type="ECO:0000313" key="1">
    <source>
        <dbReference type="EMBL" id="SNQ60859.1"/>
    </source>
</evidence>
<dbReference type="Proteomes" id="UP000218615">
    <property type="component" value="Unassembled WGS sequence"/>
</dbReference>
<dbReference type="AlphaFoldDB" id="A0A284VNR7"/>
<organism evidence="1 2">
    <name type="scientific">Candidatus Methanoperedens nitratireducens</name>
    <dbReference type="NCBI Taxonomy" id="1392998"/>
    <lineage>
        <taxon>Archaea</taxon>
        <taxon>Methanobacteriati</taxon>
        <taxon>Methanobacteriota</taxon>
        <taxon>Stenosarchaea group</taxon>
        <taxon>Methanomicrobia</taxon>
        <taxon>Methanosarcinales</taxon>
        <taxon>ANME-2 cluster</taxon>
        <taxon>Candidatus Methanoperedentaceae</taxon>
        <taxon>Candidatus Methanoperedens</taxon>
    </lineage>
</organism>
<proteinExistence type="predicted"/>
<gene>
    <name evidence="1" type="ORF">MNV_2060001</name>
</gene>
<accession>A0A284VNR7</accession>
<evidence type="ECO:0000313" key="2">
    <source>
        <dbReference type="Proteomes" id="UP000218615"/>
    </source>
</evidence>
<reference evidence="2" key="1">
    <citation type="submission" date="2017-06" db="EMBL/GenBank/DDBJ databases">
        <authorList>
            <person name="Cremers G."/>
        </authorList>
    </citation>
    <scope>NUCLEOTIDE SEQUENCE [LARGE SCALE GENOMIC DNA]</scope>
</reference>
<name>A0A284VNR7_9EURY</name>
<protein>
    <submittedName>
        <fullName evidence="1">Uncharacterized protein</fullName>
    </submittedName>
</protein>
<dbReference type="EMBL" id="FZMP01000120">
    <property type="protein sequence ID" value="SNQ60859.1"/>
    <property type="molecule type" value="Genomic_DNA"/>
</dbReference>
<keyword evidence="2" id="KW-1185">Reference proteome</keyword>
<sequence>MTIIGAQIAPPLFYPQIRPQRTNQTINIFMGFELHLWDLQILINFAPEYPHH</sequence>